<comment type="catalytic activity">
    <reaction evidence="11">
        <text>N-terminal L-seryl-[histone H4] + acetyl-CoA = N-terminal N(alpha)-acetyl-L-seryl-[histone H4] + CoA + H(+)</text>
        <dbReference type="Rhea" id="RHEA:50596"/>
        <dbReference type="Rhea" id="RHEA-COMP:12740"/>
        <dbReference type="Rhea" id="RHEA-COMP:12743"/>
        <dbReference type="ChEBI" id="CHEBI:15378"/>
        <dbReference type="ChEBI" id="CHEBI:57287"/>
        <dbReference type="ChEBI" id="CHEBI:57288"/>
        <dbReference type="ChEBI" id="CHEBI:64738"/>
        <dbReference type="ChEBI" id="CHEBI:83690"/>
        <dbReference type="EC" id="2.3.1.257"/>
    </reaction>
</comment>
<evidence type="ECO:0000259" key="13">
    <source>
        <dbReference type="PROSITE" id="PS51186"/>
    </source>
</evidence>
<dbReference type="GO" id="GO:1990189">
    <property type="term" value="F:protein N-terminal-serine acetyltransferase activity"/>
    <property type="evidence" value="ECO:0007669"/>
    <property type="project" value="UniProtKB-EC"/>
</dbReference>
<dbReference type="GO" id="GO:0005634">
    <property type="term" value="C:nucleus"/>
    <property type="evidence" value="ECO:0007669"/>
    <property type="project" value="UniProtKB-SubCell"/>
</dbReference>
<dbReference type="Pfam" id="PF00583">
    <property type="entry name" value="Acetyltransf_1"/>
    <property type="match status" value="1"/>
</dbReference>
<dbReference type="PROSITE" id="PS51186">
    <property type="entry name" value="GNAT"/>
    <property type="match status" value="1"/>
</dbReference>
<gene>
    <name evidence="14" type="ORF">TWF696_007268</name>
</gene>
<evidence type="ECO:0000256" key="9">
    <source>
        <dbReference type="ARBA" id="ARBA00023315"/>
    </source>
</evidence>
<dbReference type="PANTHER" id="PTHR20531">
    <property type="entry name" value="N-ALPHA-ACETYLTRANSFERASE 40"/>
    <property type="match status" value="1"/>
</dbReference>
<dbReference type="GO" id="GO:0043998">
    <property type="term" value="F:histone H2A acetyltransferase activity"/>
    <property type="evidence" value="ECO:0007669"/>
    <property type="project" value="InterPro"/>
</dbReference>
<dbReference type="EC" id="2.3.1.257" evidence="4"/>
<comment type="subcellular location">
    <subcellularLocation>
        <location evidence="2">Cytoplasm</location>
    </subcellularLocation>
    <subcellularLocation>
        <location evidence="1">Nucleus</location>
    </subcellularLocation>
</comment>
<comment type="catalytic activity">
    <reaction evidence="10">
        <text>N-terminal L-seryl-[histone H2A] + acetyl-CoA = N-terminal N(alpha)-acetyl-L-seryl-[histone H2A] + CoA + H(+)</text>
        <dbReference type="Rhea" id="RHEA:50600"/>
        <dbReference type="Rhea" id="RHEA-COMP:12742"/>
        <dbReference type="Rhea" id="RHEA-COMP:12744"/>
        <dbReference type="ChEBI" id="CHEBI:15378"/>
        <dbReference type="ChEBI" id="CHEBI:57287"/>
        <dbReference type="ChEBI" id="CHEBI:57288"/>
        <dbReference type="ChEBI" id="CHEBI:64738"/>
        <dbReference type="ChEBI" id="CHEBI:83690"/>
        <dbReference type="EC" id="2.3.1.257"/>
    </reaction>
</comment>
<dbReference type="PANTHER" id="PTHR20531:SF1">
    <property type="entry name" value="N-ALPHA-ACETYLTRANSFERASE 40"/>
    <property type="match status" value="1"/>
</dbReference>
<evidence type="ECO:0000313" key="14">
    <source>
        <dbReference type="EMBL" id="KAK6347193.1"/>
    </source>
</evidence>
<keyword evidence="7" id="KW-0808">Transferase</keyword>
<dbReference type="InterPro" id="IPR039949">
    <property type="entry name" value="NAA40"/>
</dbReference>
<comment type="similarity">
    <text evidence="3">Belongs to the acetyltransferase family. NAA40 subfamily.</text>
</comment>
<evidence type="ECO:0000256" key="12">
    <source>
        <dbReference type="SAM" id="MobiDB-lite"/>
    </source>
</evidence>
<dbReference type="InterPro" id="IPR000182">
    <property type="entry name" value="GNAT_dom"/>
</dbReference>
<evidence type="ECO:0000313" key="15">
    <source>
        <dbReference type="Proteomes" id="UP001375240"/>
    </source>
</evidence>
<dbReference type="CDD" id="cd04301">
    <property type="entry name" value="NAT_SF"/>
    <property type="match status" value="1"/>
</dbReference>
<accession>A0AAV9UVM9</accession>
<keyword evidence="15" id="KW-1185">Reference proteome</keyword>
<evidence type="ECO:0000256" key="1">
    <source>
        <dbReference type="ARBA" id="ARBA00004123"/>
    </source>
</evidence>
<dbReference type="Gene3D" id="3.40.630.30">
    <property type="match status" value="1"/>
</dbReference>
<organism evidence="14 15">
    <name type="scientific">Orbilia brochopaga</name>
    <dbReference type="NCBI Taxonomy" id="3140254"/>
    <lineage>
        <taxon>Eukaryota</taxon>
        <taxon>Fungi</taxon>
        <taxon>Dikarya</taxon>
        <taxon>Ascomycota</taxon>
        <taxon>Pezizomycotina</taxon>
        <taxon>Orbiliomycetes</taxon>
        <taxon>Orbiliales</taxon>
        <taxon>Orbiliaceae</taxon>
        <taxon>Orbilia</taxon>
    </lineage>
</organism>
<evidence type="ECO:0000256" key="5">
    <source>
        <dbReference type="ARBA" id="ARBA00015043"/>
    </source>
</evidence>
<sequence>MSSKAASSGHNSVSADGTTQRPRRKLKGTPPPPTLIERTNALPLDDLKSRFLDTSLLTFTSAGDNASQSSYSIELYTSASLPDEIFDHCFDLLEANMSASYKSTSIGWYPRKKKEEMKHPAMRYLILTAAAPEATSKEATEGTFIGFLEFMITEEEGSEVIYTYELDIIPSHQKLGLGKRLLDVAEEFGKRVGVEKAMLTVFDSNKGARRFYEREGYDLDEISPEPKVLRNGLVKPPTFHILSKPFERVD</sequence>
<evidence type="ECO:0000256" key="6">
    <source>
        <dbReference type="ARBA" id="ARBA00022490"/>
    </source>
</evidence>
<evidence type="ECO:0000256" key="7">
    <source>
        <dbReference type="ARBA" id="ARBA00022679"/>
    </source>
</evidence>
<dbReference type="AlphaFoldDB" id="A0AAV9UVM9"/>
<feature type="compositionally biased region" description="Polar residues" evidence="12">
    <location>
        <begin position="1"/>
        <end position="20"/>
    </location>
</feature>
<comment type="caution">
    <text evidence="14">The sequence shown here is derived from an EMBL/GenBank/DDBJ whole genome shotgun (WGS) entry which is preliminary data.</text>
</comment>
<evidence type="ECO:0000256" key="10">
    <source>
        <dbReference type="ARBA" id="ARBA00047821"/>
    </source>
</evidence>
<evidence type="ECO:0000256" key="2">
    <source>
        <dbReference type="ARBA" id="ARBA00004496"/>
    </source>
</evidence>
<keyword evidence="9" id="KW-0012">Acyltransferase</keyword>
<dbReference type="SUPFAM" id="SSF55729">
    <property type="entry name" value="Acyl-CoA N-acyltransferases (Nat)"/>
    <property type="match status" value="1"/>
</dbReference>
<evidence type="ECO:0000256" key="4">
    <source>
        <dbReference type="ARBA" id="ARBA00012950"/>
    </source>
</evidence>
<dbReference type="GO" id="GO:0005737">
    <property type="term" value="C:cytoplasm"/>
    <property type="evidence" value="ECO:0007669"/>
    <property type="project" value="UniProtKB-SubCell"/>
</dbReference>
<evidence type="ECO:0000256" key="11">
    <source>
        <dbReference type="ARBA" id="ARBA00049524"/>
    </source>
</evidence>
<dbReference type="EMBL" id="JAVHNQ010000005">
    <property type="protein sequence ID" value="KAK6347193.1"/>
    <property type="molecule type" value="Genomic_DNA"/>
</dbReference>
<keyword evidence="8" id="KW-0539">Nucleus</keyword>
<reference evidence="14 15" key="1">
    <citation type="submission" date="2019-10" db="EMBL/GenBank/DDBJ databases">
        <authorList>
            <person name="Palmer J.M."/>
        </authorList>
    </citation>
    <scope>NUCLEOTIDE SEQUENCE [LARGE SCALE GENOMIC DNA]</scope>
    <source>
        <strain evidence="14 15">TWF696</strain>
    </source>
</reference>
<keyword evidence="6" id="KW-0963">Cytoplasm</keyword>
<dbReference type="Proteomes" id="UP001375240">
    <property type="component" value="Unassembled WGS sequence"/>
</dbReference>
<dbReference type="GO" id="GO:0010485">
    <property type="term" value="F:histone H4 acetyltransferase activity"/>
    <property type="evidence" value="ECO:0007669"/>
    <property type="project" value="InterPro"/>
</dbReference>
<proteinExistence type="inferred from homology"/>
<protein>
    <recommendedName>
        <fullName evidence="5">N-alpha-acetyltransferase 40</fullName>
        <ecNumber evidence="4">2.3.1.257</ecNumber>
    </recommendedName>
</protein>
<evidence type="ECO:0000256" key="8">
    <source>
        <dbReference type="ARBA" id="ARBA00023242"/>
    </source>
</evidence>
<feature type="region of interest" description="Disordered" evidence="12">
    <location>
        <begin position="1"/>
        <end position="40"/>
    </location>
</feature>
<feature type="domain" description="N-acetyltransferase" evidence="13">
    <location>
        <begin position="141"/>
        <end position="240"/>
    </location>
</feature>
<name>A0AAV9UVM9_9PEZI</name>
<evidence type="ECO:0000256" key="3">
    <source>
        <dbReference type="ARBA" id="ARBA00008870"/>
    </source>
</evidence>
<dbReference type="InterPro" id="IPR016181">
    <property type="entry name" value="Acyl_CoA_acyltransferase"/>
</dbReference>